<name>A0A1Y2S9Y7_9GAMM</name>
<sequence>MLYRNKFGSGLEKELITTLTKKSKEYEKSFDDLKNTLEDFKKTMEHINLVRKGGQYDED</sequence>
<comment type="caution">
    <text evidence="2">The sequence shown here is derived from an EMBL/GenBank/DDBJ whole genome shotgun (WGS) entry which is preliminary data.</text>
</comment>
<evidence type="ECO:0000256" key="1">
    <source>
        <dbReference type="SAM" id="Coils"/>
    </source>
</evidence>
<proteinExistence type="predicted"/>
<accession>A0A1Y2S9Y7</accession>
<reference evidence="2 3" key="1">
    <citation type="submission" date="2016-10" db="EMBL/GenBank/DDBJ databases">
        <title>Systematic genetic and metabolomic analysis of Xenorhabdus and Photorhabdus spp., highlights the requirements for a dual symbiotic and pathogenic life style.</title>
        <authorList>
            <person name="Tobias N.J."/>
            <person name="Wolff H."/>
            <person name="Djahanschiri B."/>
            <person name="Pidot S.J."/>
            <person name="Stinear T.P."/>
            <person name="Ebersberger I."/>
            <person name="Bode H.B."/>
        </authorList>
    </citation>
    <scope>NUCLEOTIDE SEQUENCE [LARGE SCALE GENOMIC DNA]</scope>
    <source>
        <strain evidence="2 3">DSM 22392</strain>
    </source>
</reference>
<evidence type="ECO:0000313" key="3">
    <source>
        <dbReference type="Proteomes" id="UP000194350"/>
    </source>
</evidence>
<dbReference type="RefSeq" id="WP_086110511.1">
    <property type="nucleotide sequence ID" value="NZ_CAWNGD010000071.1"/>
</dbReference>
<dbReference type="Proteomes" id="UP000194350">
    <property type="component" value="Unassembled WGS sequence"/>
</dbReference>
<organism evidence="2 3">
    <name type="scientific">Xenorhabdus vietnamensis</name>
    <dbReference type="NCBI Taxonomy" id="351656"/>
    <lineage>
        <taxon>Bacteria</taxon>
        <taxon>Pseudomonadati</taxon>
        <taxon>Pseudomonadota</taxon>
        <taxon>Gammaproteobacteria</taxon>
        <taxon>Enterobacterales</taxon>
        <taxon>Morganellaceae</taxon>
        <taxon>Xenorhabdus</taxon>
    </lineage>
</organism>
<feature type="coiled-coil region" evidence="1">
    <location>
        <begin position="16"/>
        <end position="43"/>
    </location>
</feature>
<dbReference type="AlphaFoldDB" id="A0A1Y2S9Y7"/>
<keyword evidence="1" id="KW-0175">Coiled coil</keyword>
<keyword evidence="3" id="KW-1185">Reference proteome</keyword>
<protein>
    <submittedName>
        <fullName evidence="2">Transcriptional regulator</fullName>
    </submittedName>
</protein>
<evidence type="ECO:0000313" key="2">
    <source>
        <dbReference type="EMBL" id="OTA14519.1"/>
    </source>
</evidence>
<dbReference type="EMBL" id="MUBJ01000028">
    <property type="protein sequence ID" value="OTA14519.1"/>
    <property type="molecule type" value="Genomic_DNA"/>
</dbReference>
<gene>
    <name evidence="2" type="ORF">Xvie_03610</name>
</gene>